<sequence length="14" mass="1518">MPLNLIAAFLSNIT</sequence>
<name>A0A2P2P637_RHIMU</name>
<proteinExistence type="predicted"/>
<organism evidence="1">
    <name type="scientific">Rhizophora mucronata</name>
    <name type="common">Asiatic mangrove</name>
    <dbReference type="NCBI Taxonomy" id="61149"/>
    <lineage>
        <taxon>Eukaryota</taxon>
        <taxon>Viridiplantae</taxon>
        <taxon>Streptophyta</taxon>
        <taxon>Embryophyta</taxon>
        <taxon>Tracheophyta</taxon>
        <taxon>Spermatophyta</taxon>
        <taxon>Magnoliopsida</taxon>
        <taxon>eudicotyledons</taxon>
        <taxon>Gunneridae</taxon>
        <taxon>Pentapetalae</taxon>
        <taxon>rosids</taxon>
        <taxon>fabids</taxon>
        <taxon>Malpighiales</taxon>
        <taxon>Rhizophoraceae</taxon>
        <taxon>Rhizophora</taxon>
    </lineage>
</organism>
<reference evidence="1" key="1">
    <citation type="submission" date="2018-02" db="EMBL/GenBank/DDBJ databases">
        <title>Rhizophora mucronata_Transcriptome.</title>
        <authorList>
            <person name="Meera S.P."/>
            <person name="Sreeshan A."/>
            <person name="Augustine A."/>
        </authorList>
    </citation>
    <scope>NUCLEOTIDE SEQUENCE</scope>
    <source>
        <tissue evidence="1">Leaf</tissue>
    </source>
</reference>
<accession>A0A2P2P637</accession>
<protein>
    <submittedName>
        <fullName evidence="1">Uncharacterized protein</fullName>
    </submittedName>
</protein>
<evidence type="ECO:0000313" key="1">
    <source>
        <dbReference type="EMBL" id="MBX50226.1"/>
    </source>
</evidence>
<dbReference type="EMBL" id="GGEC01069742">
    <property type="protein sequence ID" value="MBX50226.1"/>
    <property type="molecule type" value="Transcribed_RNA"/>
</dbReference>